<comment type="caution">
    <text evidence="1">The sequence shown here is derived from an EMBL/GenBank/DDBJ whole genome shotgun (WGS) entry which is preliminary data.</text>
</comment>
<evidence type="ECO:0000313" key="2">
    <source>
        <dbReference type="Proteomes" id="UP001054945"/>
    </source>
</evidence>
<organism evidence="1 2">
    <name type="scientific">Caerostris extrusa</name>
    <name type="common">Bark spider</name>
    <name type="synonym">Caerostris bankana</name>
    <dbReference type="NCBI Taxonomy" id="172846"/>
    <lineage>
        <taxon>Eukaryota</taxon>
        <taxon>Metazoa</taxon>
        <taxon>Ecdysozoa</taxon>
        <taxon>Arthropoda</taxon>
        <taxon>Chelicerata</taxon>
        <taxon>Arachnida</taxon>
        <taxon>Araneae</taxon>
        <taxon>Araneomorphae</taxon>
        <taxon>Entelegynae</taxon>
        <taxon>Araneoidea</taxon>
        <taxon>Araneidae</taxon>
        <taxon>Caerostris</taxon>
    </lineage>
</organism>
<sequence>MMDLYDNNECKLAMFVNRNPLMQEMHESPHAGNLAAHRIEQILNGVYEYSILCGFNSTPEFINLPDCRVVVDQSFGAINQ</sequence>
<dbReference type="Proteomes" id="UP001054945">
    <property type="component" value="Unassembled WGS sequence"/>
</dbReference>
<accession>A0AAV4SA50</accession>
<keyword evidence="2" id="KW-1185">Reference proteome</keyword>
<evidence type="ECO:0000313" key="1">
    <source>
        <dbReference type="EMBL" id="GIY30520.1"/>
    </source>
</evidence>
<proteinExistence type="predicted"/>
<dbReference type="AlphaFoldDB" id="A0AAV4SA50"/>
<reference evidence="1 2" key="1">
    <citation type="submission" date="2021-06" db="EMBL/GenBank/DDBJ databases">
        <title>Caerostris extrusa draft genome.</title>
        <authorList>
            <person name="Kono N."/>
            <person name="Arakawa K."/>
        </authorList>
    </citation>
    <scope>NUCLEOTIDE SEQUENCE [LARGE SCALE GENOMIC DNA]</scope>
</reference>
<protein>
    <submittedName>
        <fullName evidence="1">Uncharacterized protein</fullName>
    </submittedName>
</protein>
<name>A0AAV4SA50_CAEEX</name>
<dbReference type="EMBL" id="BPLR01009242">
    <property type="protein sequence ID" value="GIY30520.1"/>
    <property type="molecule type" value="Genomic_DNA"/>
</dbReference>
<gene>
    <name evidence="1" type="ORF">CEXT_493611</name>
</gene>